<dbReference type="STRING" id="1454004.AW11_03116"/>
<dbReference type="Gene3D" id="1.10.3720.10">
    <property type="entry name" value="MetI-like"/>
    <property type="match status" value="1"/>
</dbReference>
<keyword evidence="11" id="KW-1185">Reference proteome</keyword>
<evidence type="ECO:0000313" key="10">
    <source>
        <dbReference type="EMBL" id="EXI86337.1"/>
    </source>
</evidence>
<evidence type="ECO:0000256" key="3">
    <source>
        <dbReference type="ARBA" id="ARBA00022448"/>
    </source>
</evidence>
<organism evidence="10 11">
    <name type="scientific">Accumulibacter regalis</name>
    <dbReference type="NCBI Taxonomy" id="522306"/>
    <lineage>
        <taxon>Bacteria</taxon>
        <taxon>Pseudomonadati</taxon>
        <taxon>Pseudomonadota</taxon>
        <taxon>Betaproteobacteria</taxon>
        <taxon>Candidatus Accumulibacter</taxon>
    </lineage>
</organism>
<keyword evidence="6 8" id="KW-1133">Transmembrane helix</keyword>
<dbReference type="GO" id="GO:0005886">
    <property type="term" value="C:plasma membrane"/>
    <property type="evidence" value="ECO:0007669"/>
    <property type="project" value="UniProtKB-SubCell"/>
</dbReference>
<evidence type="ECO:0000259" key="9">
    <source>
        <dbReference type="PROSITE" id="PS50928"/>
    </source>
</evidence>
<feature type="transmembrane region" description="Helical" evidence="8">
    <location>
        <begin position="72"/>
        <end position="99"/>
    </location>
</feature>
<feature type="transmembrane region" description="Helical" evidence="8">
    <location>
        <begin position="111"/>
        <end position="133"/>
    </location>
</feature>
<protein>
    <submittedName>
        <fullName evidence="10">Putrescine transport system permease protein PotH</fullName>
    </submittedName>
</protein>
<keyword evidence="7 8" id="KW-0472">Membrane</keyword>
<evidence type="ECO:0000256" key="5">
    <source>
        <dbReference type="ARBA" id="ARBA00022692"/>
    </source>
</evidence>
<sequence length="295" mass="33141">MSGRTAVIALPYLWLLLFFVIPFVIVLKISFSETQIAMPPYQPLLQWAGERLADIRLNVNFGNFLYLFEDRLYLLALVNSLQVATVSTLLALLIGYPLAYAIARSDPRWRGILLMLVILPFWTSFLLRVYAWIGILKNNGLLNNFLLWLGVIDQPIVMLQTDFATYLGIVYCYLPFMVMPLYANLEKMDVTLLEAAEDLGCRPLRAFASITLPLSLPGVVAGCMLVFIPAVGEYVIPALLGPSDSLMIGKVLWTEFFNNRDWPVASAVAIVLLLILVAPIMYFQRAQGRESGGRR</sequence>
<reference evidence="10" key="1">
    <citation type="submission" date="2014-02" db="EMBL/GenBank/DDBJ databases">
        <title>Expanding our view of genomic diversity in Candidatus Accumulibacter clades.</title>
        <authorList>
            <person name="Skennerton C.T."/>
            <person name="Barr J.J."/>
            <person name="Slater F.R."/>
            <person name="Bond P.L."/>
            <person name="Tyson G.W."/>
        </authorList>
    </citation>
    <scope>NUCLEOTIDE SEQUENCE [LARGE SCALE GENOMIC DNA]</scope>
</reference>
<dbReference type="GO" id="GO:0055085">
    <property type="term" value="P:transmembrane transport"/>
    <property type="evidence" value="ECO:0007669"/>
    <property type="project" value="InterPro"/>
</dbReference>
<dbReference type="PROSITE" id="PS50928">
    <property type="entry name" value="ABC_TM1"/>
    <property type="match status" value="1"/>
</dbReference>
<comment type="subcellular location">
    <subcellularLocation>
        <location evidence="1 8">Cell membrane</location>
        <topology evidence="1 8">Multi-pass membrane protein</topology>
    </subcellularLocation>
</comment>
<keyword evidence="3 8" id="KW-0813">Transport</keyword>
<evidence type="ECO:0000256" key="7">
    <source>
        <dbReference type="ARBA" id="ARBA00023136"/>
    </source>
</evidence>
<dbReference type="PANTHER" id="PTHR42929">
    <property type="entry name" value="INNER MEMBRANE ABC TRANSPORTER PERMEASE PROTEIN YDCU-RELATED-RELATED"/>
    <property type="match status" value="1"/>
</dbReference>
<comment type="caution">
    <text evidence="10">The sequence shown here is derived from an EMBL/GenBank/DDBJ whole genome shotgun (WGS) entry which is preliminary data.</text>
</comment>
<evidence type="ECO:0000313" key="11">
    <source>
        <dbReference type="Proteomes" id="UP000022141"/>
    </source>
</evidence>
<gene>
    <name evidence="10" type="primary">potH</name>
    <name evidence="10" type="ORF">AW11_03116</name>
</gene>
<dbReference type="InterPro" id="IPR035906">
    <property type="entry name" value="MetI-like_sf"/>
</dbReference>
<evidence type="ECO:0000256" key="4">
    <source>
        <dbReference type="ARBA" id="ARBA00022475"/>
    </source>
</evidence>
<dbReference type="PATRIC" id="fig|1454004.3.peg.3214"/>
<accession>A0A011QAS7</accession>
<feature type="transmembrane region" description="Helical" evidence="8">
    <location>
        <begin position="206"/>
        <end position="231"/>
    </location>
</feature>
<evidence type="ECO:0000256" key="1">
    <source>
        <dbReference type="ARBA" id="ARBA00004651"/>
    </source>
</evidence>
<dbReference type="SUPFAM" id="SSF161098">
    <property type="entry name" value="MetI-like"/>
    <property type="match status" value="1"/>
</dbReference>
<comment type="similarity">
    <text evidence="2">Belongs to the binding-protein-dependent transport system permease family. CysTW subfamily.</text>
</comment>
<feature type="transmembrane region" description="Helical" evidence="8">
    <location>
        <begin position="262"/>
        <end position="283"/>
    </location>
</feature>
<evidence type="ECO:0000256" key="8">
    <source>
        <dbReference type="RuleBase" id="RU363032"/>
    </source>
</evidence>
<keyword evidence="4" id="KW-1003">Cell membrane</keyword>
<dbReference type="Pfam" id="PF00528">
    <property type="entry name" value="BPD_transp_1"/>
    <property type="match status" value="1"/>
</dbReference>
<proteinExistence type="inferred from homology"/>
<feature type="transmembrane region" description="Helical" evidence="8">
    <location>
        <begin position="12"/>
        <end position="31"/>
    </location>
</feature>
<keyword evidence="5 8" id="KW-0812">Transmembrane</keyword>
<dbReference type="EMBL" id="JEMY01000044">
    <property type="protein sequence ID" value="EXI86337.1"/>
    <property type="molecule type" value="Genomic_DNA"/>
</dbReference>
<dbReference type="InterPro" id="IPR000515">
    <property type="entry name" value="MetI-like"/>
</dbReference>
<dbReference type="eggNOG" id="COG1176">
    <property type="taxonomic scope" value="Bacteria"/>
</dbReference>
<dbReference type="PANTHER" id="PTHR42929:SF3">
    <property type="entry name" value="PUTRESCINE TRANSPORT SYSTEM PERMEASE PROTEIN POTH"/>
    <property type="match status" value="1"/>
</dbReference>
<evidence type="ECO:0000256" key="2">
    <source>
        <dbReference type="ARBA" id="ARBA00007069"/>
    </source>
</evidence>
<feature type="transmembrane region" description="Helical" evidence="8">
    <location>
        <begin position="163"/>
        <end position="185"/>
    </location>
</feature>
<evidence type="ECO:0000256" key="6">
    <source>
        <dbReference type="ARBA" id="ARBA00022989"/>
    </source>
</evidence>
<feature type="domain" description="ABC transmembrane type-1" evidence="9">
    <location>
        <begin position="77"/>
        <end position="283"/>
    </location>
</feature>
<name>A0A011QAS7_ACCRE</name>
<dbReference type="CDD" id="cd06261">
    <property type="entry name" value="TM_PBP2"/>
    <property type="match status" value="1"/>
</dbReference>
<dbReference type="Proteomes" id="UP000022141">
    <property type="component" value="Unassembled WGS sequence"/>
</dbReference>
<dbReference type="AlphaFoldDB" id="A0A011QAS7"/>